<dbReference type="EMBL" id="AMCI01008120">
    <property type="protein sequence ID" value="EJW91535.1"/>
    <property type="molecule type" value="Genomic_DNA"/>
</dbReference>
<accession>J9BVG9</accession>
<gene>
    <name evidence="1" type="ORF">EVA_20359</name>
</gene>
<feature type="non-terminal residue" evidence="1">
    <location>
        <position position="1"/>
    </location>
</feature>
<protein>
    <submittedName>
        <fullName evidence="1">Uncharacterized protein</fullName>
    </submittedName>
</protein>
<dbReference type="AlphaFoldDB" id="J9BVG9"/>
<name>J9BVG9_9ZZZZ</name>
<evidence type="ECO:0000313" key="1">
    <source>
        <dbReference type="EMBL" id="EJW91535.1"/>
    </source>
</evidence>
<proteinExistence type="predicted"/>
<reference evidence="1" key="1">
    <citation type="journal article" date="2012" name="PLoS ONE">
        <title>Gene sets for utilization of primary and secondary nutrition supplies in the distal gut of endangered iberian lynx.</title>
        <authorList>
            <person name="Alcaide M."/>
            <person name="Messina E."/>
            <person name="Richter M."/>
            <person name="Bargiela R."/>
            <person name="Peplies J."/>
            <person name="Huws S.A."/>
            <person name="Newbold C.J."/>
            <person name="Golyshin P.N."/>
            <person name="Simon M.A."/>
            <person name="Lopez G."/>
            <person name="Yakimov M.M."/>
            <person name="Ferrer M."/>
        </authorList>
    </citation>
    <scope>NUCLEOTIDE SEQUENCE</scope>
</reference>
<organism evidence="1">
    <name type="scientific">gut metagenome</name>
    <dbReference type="NCBI Taxonomy" id="749906"/>
    <lineage>
        <taxon>unclassified sequences</taxon>
        <taxon>metagenomes</taxon>
        <taxon>organismal metagenomes</taxon>
    </lineage>
</organism>
<sequence length="26" mass="3215">TIEYPIRMIYTDDGWRIDEFHTTHFG</sequence>
<comment type="caution">
    <text evidence="1">The sequence shown here is derived from an EMBL/GenBank/DDBJ whole genome shotgun (WGS) entry which is preliminary data.</text>
</comment>